<dbReference type="OrthoDB" id="6434980at2759"/>
<name>A0A8X6I3V4_9ARAC</name>
<protein>
    <submittedName>
        <fullName evidence="3">Uncharacterized protein</fullName>
    </submittedName>
</protein>
<comment type="caution">
    <text evidence="3">The sequence shown here is derived from an EMBL/GenBank/DDBJ whole genome shotgun (WGS) entry which is preliminary data.</text>
</comment>
<feature type="region of interest" description="Disordered" evidence="2">
    <location>
        <begin position="1938"/>
        <end position="1959"/>
    </location>
</feature>
<evidence type="ECO:0000256" key="2">
    <source>
        <dbReference type="SAM" id="MobiDB-lite"/>
    </source>
</evidence>
<dbReference type="Pfam" id="PF05186">
    <property type="entry name" value="Dpy-30"/>
    <property type="match status" value="1"/>
</dbReference>
<feature type="compositionally biased region" description="Basic and acidic residues" evidence="2">
    <location>
        <begin position="360"/>
        <end position="378"/>
    </location>
</feature>
<reference evidence="3" key="1">
    <citation type="submission" date="2020-08" db="EMBL/GenBank/DDBJ databases">
        <title>Multicomponent nature underlies the extraordinary mechanical properties of spider dragline silk.</title>
        <authorList>
            <person name="Kono N."/>
            <person name="Nakamura H."/>
            <person name="Mori M."/>
            <person name="Yoshida Y."/>
            <person name="Ohtoshi R."/>
            <person name="Malay A.D."/>
            <person name="Moran D.A.P."/>
            <person name="Tomita M."/>
            <person name="Numata K."/>
            <person name="Arakawa K."/>
        </authorList>
    </citation>
    <scope>NUCLEOTIDE SEQUENCE</scope>
</reference>
<sequence length="2047" mass="232921">MARGSANNMVGSKTQARKSSQVKENEVKKVPSSVPKSTNGRKEKATAKKIMKKSPFKKINVQKKENKEIKTQNKNEKKVAVKRKKKEENLVETCKRERVSHKRKVEDWLEENYVSENIIKGKSIFREPNKKRTKYDSSENKNDVKKITSKSSENEIAVKVESVKTTSRKTRNLRVAVGKAKLYDSQKKEYTKLKGSKMAVNLKKSLARGKEAIKNSESQSFTIPKNTINTKVNVRKTRNAKKVIDTKNIEINNQTDKIKDLITEPLVKDIKYEAVEPSQMDDSIKRGKRITDGKLVMRTKKNNQLENSVRKTRNAIKLEATDMDKVSKIVTKGTVGSKETESFTEVINITSKAKILKGNKSKENRSKTRKANKFEETKTDVKSSKSDIDVTKTKNETINVLQDTGSHKTRTAKRFGNKSSAVKDIFEPQVQDYEIKDNLQFENDIDGIVEKKIANKQKILKNGMDSVETINRKKTKRDMKTTTESTKVSEEMQNLKKSIASNNTPDADEISELERYKMSKTESGAAIEQNPKLVIEQNSKLVELENETKENEGIKIIESSIDSTENENLKRGSRKNRKKITLGKSQKNRNEQEINIENYCETNKNLDEKEAVLVNEEARQKSPKQDESEHYDKNKNVQEIKTEFVEKIPKNKLNQDKIKHHMEAALIITNDISNHMDVENHLEENKDNSNEDVNINVTEVKQKILEMKNSAGILCQTNIETKVPKNFKSDCELEINEIHELKCEEMEFGTDVICKISIESTSKINKIAEDLKDADVENSEKFLCQDEFSEKHIDRNSNEQKQEVGERSPEKTLKLTDVEVNDFVSNTDMKKIKKDYKSIGKKNSMEITGIINVTENLETIKGTNNSEEYSKTKFESFDTKSNSWKHSERQYALGDVSGTDLNTNDIQNSCCLVDATFQRENCEIEENSDVLNDEVVDKNVFAKDTEIQAEIKELEYKDSSKYNKQNSNTTRAEVVNESSSSRTVEICCTDIETKKFETLKYIVKGVKCNERLKPVKTYSGNIDISQINLQNSETMNELEVEVQNSEAVDVVEVEVQNSEVRELEVEVRNSEALCELQNSEVEVELQDSEVEVEVQNSEALCELQNSEVEVEVQNSEVEVELQDSEAEVETRNSKALCELRNSEAEIELQDSEVGVETRNSKALCELQNLEAEVELQDSEVGVELQDSEAEVEVQNSDAEAQVWNTEAKDDDDAEHSYEAVVETESSEAGVEADNFEAGVELQNSKTEVELQNYKNLIEFETNKSGNIQNNLNCSYVAINILSNKEKKTLTGGTSSKSKENIELDVEDVTNFREEKKMFQSRMESVEIEMKRLNVALKTQEEKKFESEVLKQFLPDCEVKNENSKNMSKVEYHSTKRIIDQSYDLENESCNSSSRIRNALGISNNLFGKKIESNKEYAFKNKTIKSCNDNEPKKIFLTKIHENGQLTGKNSLQYDKPLEETLFTYEKLLEENSNSSKQLSETFDDCNEYLEIMPCNDYKDATSDNQGKSVEVIKEISVQDFTEVKDYDNENCLQIKNVNDNEHISKTSACCTKQLNIFAGIDEHKQVNVINRIKHLDEPSNDRDLSKETFVYSKEQILGTFQNSGKQLKENISNDNHELIENSFDKKKVLNVTNSEDIQLNEVAEQFNKEVSITKSDIYEGNELKNNDKIINDTNVDDMNKKTEYAKFKVSEIPELNNESSLASTNSTLKEVSNGSFPEELLNYTNKKTSCTELTVLSEENSIPVMSLEKSVICEELDTELQSKGSTSDPGVSESKKCILIPAESKELCINSELLNKNKETINKISPNFESSNTVLVQQKKLDCGTISIVKKEGNRKKTRVVKTNGDLKQMSDEEIRKSYVNPDLSQISNSTNGRKAIKRKSEIKENLPSQTEQDSSTEVSVEIKIKKKPDPNDPKKCAVSKEYTVQHMSRLLLEKEWETSSGTEVKRSQNRIISPSEPGPSWLESAAELAIRKKKAPSTPTPSTSNRGKRLHVRNSSAPVRMYLEQFVPFLLEGLLKVTYVRPNDPIQYLADWMKANKAAAYEKINS</sequence>
<dbReference type="InterPro" id="IPR007858">
    <property type="entry name" value="Dpy-30_motif"/>
</dbReference>
<feature type="region of interest" description="Disordered" evidence="2">
    <location>
        <begin position="563"/>
        <end position="588"/>
    </location>
</feature>
<dbReference type="InterPro" id="IPR047499">
    <property type="entry name" value="DD_AK7"/>
</dbReference>
<feature type="region of interest" description="Disordered" evidence="2">
    <location>
        <begin position="1863"/>
        <end position="1901"/>
    </location>
</feature>
<feature type="region of interest" description="Disordered" evidence="2">
    <location>
        <begin position="1"/>
        <end position="87"/>
    </location>
</feature>
<feature type="region of interest" description="Disordered" evidence="2">
    <location>
        <begin position="1972"/>
        <end position="1991"/>
    </location>
</feature>
<feature type="compositionally biased region" description="Basic and acidic residues" evidence="2">
    <location>
        <begin position="62"/>
        <end position="79"/>
    </location>
</feature>
<feature type="compositionally biased region" description="Polar residues" evidence="2">
    <location>
        <begin position="1"/>
        <end position="19"/>
    </location>
</feature>
<feature type="coiled-coil region" evidence="1">
    <location>
        <begin position="1053"/>
        <end position="1127"/>
    </location>
</feature>
<accession>A0A8X6I3V4</accession>
<feature type="region of interest" description="Disordered" evidence="2">
    <location>
        <begin position="357"/>
        <end position="378"/>
    </location>
</feature>
<feature type="compositionally biased region" description="Basic residues" evidence="2">
    <location>
        <begin position="47"/>
        <end position="56"/>
    </location>
</feature>
<evidence type="ECO:0000313" key="4">
    <source>
        <dbReference type="Proteomes" id="UP000886998"/>
    </source>
</evidence>
<proteinExistence type="predicted"/>
<evidence type="ECO:0000313" key="3">
    <source>
        <dbReference type="EMBL" id="GFS29681.1"/>
    </source>
</evidence>
<keyword evidence="1" id="KW-0175">Coiled coil</keyword>
<dbReference type="EMBL" id="BMAV01024043">
    <property type="protein sequence ID" value="GFS29681.1"/>
    <property type="molecule type" value="Genomic_DNA"/>
</dbReference>
<feature type="compositionally biased region" description="Polar residues" evidence="2">
    <location>
        <begin position="1863"/>
        <end position="1873"/>
    </location>
</feature>
<dbReference type="Proteomes" id="UP000886998">
    <property type="component" value="Unassembled WGS sequence"/>
</dbReference>
<organism evidence="3 4">
    <name type="scientific">Trichonephila inaurata madagascariensis</name>
    <dbReference type="NCBI Taxonomy" id="2747483"/>
    <lineage>
        <taxon>Eukaryota</taxon>
        <taxon>Metazoa</taxon>
        <taxon>Ecdysozoa</taxon>
        <taxon>Arthropoda</taxon>
        <taxon>Chelicerata</taxon>
        <taxon>Arachnida</taxon>
        <taxon>Araneae</taxon>
        <taxon>Araneomorphae</taxon>
        <taxon>Entelegynae</taxon>
        <taxon>Araneoidea</taxon>
        <taxon>Nephilidae</taxon>
        <taxon>Trichonephila</taxon>
        <taxon>Trichonephila inaurata</taxon>
    </lineage>
</organism>
<evidence type="ECO:0000256" key="1">
    <source>
        <dbReference type="SAM" id="Coils"/>
    </source>
</evidence>
<dbReference type="Gene3D" id="1.20.890.10">
    <property type="entry name" value="cAMP-dependent protein kinase regulatory subunit, dimerization-anchoring domain"/>
    <property type="match status" value="1"/>
</dbReference>
<keyword evidence="4" id="KW-1185">Reference proteome</keyword>
<feature type="coiled-coil region" evidence="1">
    <location>
        <begin position="1308"/>
        <end position="1342"/>
    </location>
</feature>
<feature type="compositionally biased region" description="Basic residues" evidence="2">
    <location>
        <begin position="571"/>
        <end position="581"/>
    </location>
</feature>
<feature type="compositionally biased region" description="Polar residues" evidence="2">
    <location>
        <begin position="1887"/>
        <end position="1899"/>
    </location>
</feature>
<gene>
    <name evidence="3" type="primary">NCL1_46010</name>
    <name evidence="3" type="ORF">TNIN_363011</name>
</gene>
<dbReference type="CDD" id="cd22967">
    <property type="entry name" value="DD_AK7"/>
    <property type="match status" value="1"/>
</dbReference>